<dbReference type="AlphaFoldDB" id="A0A9D4PAS1"/>
<protein>
    <recommendedName>
        <fullName evidence="3">Myb-like domain-containing protein</fullName>
    </recommendedName>
</protein>
<name>A0A9D4PAS1_RHISA</name>
<feature type="region of interest" description="Disordered" evidence="2">
    <location>
        <begin position="113"/>
        <end position="150"/>
    </location>
</feature>
<feature type="domain" description="Myb-like" evidence="3">
    <location>
        <begin position="14"/>
        <end position="64"/>
    </location>
</feature>
<gene>
    <name evidence="4" type="ORF">HPB52_006300</name>
</gene>
<evidence type="ECO:0000259" key="3">
    <source>
        <dbReference type="PROSITE" id="PS50090"/>
    </source>
</evidence>
<dbReference type="PROSITE" id="PS50090">
    <property type="entry name" value="MYB_LIKE"/>
    <property type="match status" value="1"/>
</dbReference>
<comment type="caution">
    <text evidence="4">The sequence shown here is derived from an EMBL/GenBank/DDBJ whole genome shotgun (WGS) entry which is preliminary data.</text>
</comment>
<reference evidence="4" key="2">
    <citation type="submission" date="2021-09" db="EMBL/GenBank/DDBJ databases">
        <authorList>
            <person name="Jia N."/>
            <person name="Wang J."/>
            <person name="Shi W."/>
            <person name="Du L."/>
            <person name="Sun Y."/>
            <person name="Zhan W."/>
            <person name="Jiang J."/>
            <person name="Wang Q."/>
            <person name="Zhang B."/>
            <person name="Ji P."/>
            <person name="Sakyi L.B."/>
            <person name="Cui X."/>
            <person name="Yuan T."/>
            <person name="Jiang B."/>
            <person name="Yang W."/>
            <person name="Lam T.T.-Y."/>
            <person name="Chang Q."/>
            <person name="Ding S."/>
            <person name="Wang X."/>
            <person name="Zhu J."/>
            <person name="Ruan X."/>
            <person name="Zhao L."/>
            <person name="Wei J."/>
            <person name="Que T."/>
            <person name="Du C."/>
            <person name="Cheng J."/>
            <person name="Dai P."/>
            <person name="Han X."/>
            <person name="Huang E."/>
            <person name="Gao Y."/>
            <person name="Liu J."/>
            <person name="Shao H."/>
            <person name="Ye R."/>
            <person name="Li L."/>
            <person name="Wei W."/>
            <person name="Wang X."/>
            <person name="Wang C."/>
            <person name="Huo Q."/>
            <person name="Li W."/>
            <person name="Guo W."/>
            <person name="Chen H."/>
            <person name="Chen S."/>
            <person name="Zhou L."/>
            <person name="Zhou L."/>
            <person name="Ni X."/>
            <person name="Tian J."/>
            <person name="Zhou Y."/>
            <person name="Sheng Y."/>
            <person name="Liu T."/>
            <person name="Pan Y."/>
            <person name="Xia L."/>
            <person name="Li J."/>
            <person name="Zhao F."/>
            <person name="Cao W."/>
        </authorList>
    </citation>
    <scope>NUCLEOTIDE SEQUENCE</scope>
    <source>
        <strain evidence="4">Rsan-2018</strain>
        <tissue evidence="4">Larvae</tissue>
    </source>
</reference>
<dbReference type="PANTHER" id="PTHR37558:SF1">
    <property type="entry name" value="HTH CENPB-TYPE DOMAIN-CONTAINING PROTEIN"/>
    <property type="match status" value="1"/>
</dbReference>
<keyword evidence="1" id="KW-0175">Coiled coil</keyword>
<evidence type="ECO:0000256" key="1">
    <source>
        <dbReference type="SAM" id="Coils"/>
    </source>
</evidence>
<keyword evidence="5" id="KW-1185">Reference proteome</keyword>
<evidence type="ECO:0000313" key="4">
    <source>
        <dbReference type="EMBL" id="KAH7935330.1"/>
    </source>
</evidence>
<reference evidence="4" key="1">
    <citation type="journal article" date="2020" name="Cell">
        <title>Large-Scale Comparative Analyses of Tick Genomes Elucidate Their Genetic Diversity and Vector Capacities.</title>
        <authorList>
            <consortium name="Tick Genome and Microbiome Consortium (TIGMIC)"/>
            <person name="Jia N."/>
            <person name="Wang J."/>
            <person name="Shi W."/>
            <person name="Du L."/>
            <person name="Sun Y."/>
            <person name="Zhan W."/>
            <person name="Jiang J.F."/>
            <person name="Wang Q."/>
            <person name="Zhang B."/>
            <person name="Ji P."/>
            <person name="Bell-Sakyi L."/>
            <person name="Cui X.M."/>
            <person name="Yuan T.T."/>
            <person name="Jiang B.G."/>
            <person name="Yang W.F."/>
            <person name="Lam T.T."/>
            <person name="Chang Q.C."/>
            <person name="Ding S.J."/>
            <person name="Wang X.J."/>
            <person name="Zhu J.G."/>
            <person name="Ruan X.D."/>
            <person name="Zhao L."/>
            <person name="Wei J.T."/>
            <person name="Ye R.Z."/>
            <person name="Que T.C."/>
            <person name="Du C.H."/>
            <person name="Zhou Y.H."/>
            <person name="Cheng J.X."/>
            <person name="Dai P.F."/>
            <person name="Guo W.B."/>
            <person name="Han X.H."/>
            <person name="Huang E.J."/>
            <person name="Li L.F."/>
            <person name="Wei W."/>
            <person name="Gao Y.C."/>
            <person name="Liu J.Z."/>
            <person name="Shao H.Z."/>
            <person name="Wang X."/>
            <person name="Wang C.C."/>
            <person name="Yang T.C."/>
            <person name="Huo Q.B."/>
            <person name="Li W."/>
            <person name="Chen H.Y."/>
            <person name="Chen S.E."/>
            <person name="Zhou L.G."/>
            <person name="Ni X.B."/>
            <person name="Tian J.H."/>
            <person name="Sheng Y."/>
            <person name="Liu T."/>
            <person name="Pan Y.S."/>
            <person name="Xia L.Y."/>
            <person name="Li J."/>
            <person name="Zhao F."/>
            <person name="Cao W.C."/>
        </authorList>
    </citation>
    <scope>NUCLEOTIDE SEQUENCE</scope>
    <source>
        <strain evidence="4">Rsan-2018</strain>
    </source>
</reference>
<dbReference type="InterPro" id="IPR001005">
    <property type="entry name" value="SANT/Myb"/>
</dbReference>
<proteinExistence type="predicted"/>
<dbReference type="PANTHER" id="PTHR37558">
    <property type="entry name" value="HTH CENPB-TYPE DOMAIN-CONTAINING PROTEIN"/>
    <property type="match status" value="1"/>
</dbReference>
<evidence type="ECO:0000256" key="2">
    <source>
        <dbReference type="SAM" id="MobiDB-lite"/>
    </source>
</evidence>
<feature type="coiled-coil region" evidence="1">
    <location>
        <begin position="227"/>
        <end position="277"/>
    </location>
</feature>
<dbReference type="Proteomes" id="UP000821837">
    <property type="component" value="Unassembled WGS sequence"/>
</dbReference>
<organism evidence="4 5">
    <name type="scientific">Rhipicephalus sanguineus</name>
    <name type="common">Brown dog tick</name>
    <name type="synonym">Ixodes sanguineus</name>
    <dbReference type="NCBI Taxonomy" id="34632"/>
    <lineage>
        <taxon>Eukaryota</taxon>
        <taxon>Metazoa</taxon>
        <taxon>Ecdysozoa</taxon>
        <taxon>Arthropoda</taxon>
        <taxon>Chelicerata</taxon>
        <taxon>Arachnida</taxon>
        <taxon>Acari</taxon>
        <taxon>Parasitiformes</taxon>
        <taxon>Ixodida</taxon>
        <taxon>Ixodoidea</taxon>
        <taxon>Ixodidae</taxon>
        <taxon>Rhipicephalinae</taxon>
        <taxon>Rhipicephalus</taxon>
        <taxon>Rhipicephalus</taxon>
    </lineage>
</organism>
<evidence type="ECO:0000313" key="5">
    <source>
        <dbReference type="Proteomes" id="UP000821837"/>
    </source>
</evidence>
<accession>A0A9D4PAS1</accession>
<feature type="compositionally biased region" description="Polar residues" evidence="2">
    <location>
        <begin position="126"/>
        <end position="149"/>
    </location>
</feature>
<sequence>MASTKVSPPCSASRLPTPRVRFSAADDLILVRLVAEIGPMSDPSRWQEVAQIVQDKTGKLCSARRARERFHLLLVQFRRKDNENRRKSGVEEDFGELERLLQELSDLARDCGYKPRAVDRQRKQRSTPPSAASSELPNSSTRRAKTQSLRMEAAADRLAVSTATFAAVSAAAADNHPDLGVQRHNEVTIAYLEARSRREHEINNRRLDLEERRLHQSAKEHADHIRLREAELEERKLERQALAEERRLMASERQALLEQYQVQLDMLKRLHDEVTKKKP</sequence>
<dbReference type="EMBL" id="JABSTV010001255">
    <property type="protein sequence ID" value="KAH7935330.1"/>
    <property type="molecule type" value="Genomic_DNA"/>
</dbReference>